<dbReference type="Gene3D" id="6.10.140.140">
    <property type="match status" value="1"/>
</dbReference>
<dbReference type="PANTHER" id="PTHR23232">
    <property type="entry name" value="KRAB DOMAIN C2H2 ZINC FINGER"/>
    <property type="match status" value="1"/>
</dbReference>
<dbReference type="InterPro" id="IPR001909">
    <property type="entry name" value="KRAB"/>
</dbReference>
<dbReference type="InterPro" id="IPR036051">
    <property type="entry name" value="KRAB_dom_sf"/>
</dbReference>
<reference evidence="2" key="2">
    <citation type="submission" date="2025-09" db="UniProtKB">
        <authorList>
            <consortium name="Ensembl"/>
        </authorList>
    </citation>
    <scope>IDENTIFICATION</scope>
</reference>
<dbReference type="GO" id="GO:0006355">
    <property type="term" value="P:regulation of DNA-templated transcription"/>
    <property type="evidence" value="ECO:0007669"/>
    <property type="project" value="InterPro"/>
</dbReference>
<organism evidence="2 3">
    <name type="scientific">Prolemur simus</name>
    <name type="common">Greater bamboo lemur</name>
    <name type="synonym">Hapalemur simus</name>
    <dbReference type="NCBI Taxonomy" id="1328070"/>
    <lineage>
        <taxon>Eukaryota</taxon>
        <taxon>Metazoa</taxon>
        <taxon>Chordata</taxon>
        <taxon>Craniata</taxon>
        <taxon>Vertebrata</taxon>
        <taxon>Euteleostomi</taxon>
        <taxon>Mammalia</taxon>
        <taxon>Eutheria</taxon>
        <taxon>Euarchontoglires</taxon>
        <taxon>Primates</taxon>
        <taxon>Strepsirrhini</taxon>
        <taxon>Lemuriformes</taxon>
        <taxon>Lemuridae</taxon>
        <taxon>Prolemur</taxon>
    </lineage>
</organism>
<dbReference type="PROSITE" id="PS50805">
    <property type="entry name" value="KRAB"/>
    <property type="match status" value="1"/>
</dbReference>
<dbReference type="PANTHER" id="PTHR23232:SF158">
    <property type="entry name" value="KRAB DOMAIN-CONTAINING PROTEIN 5"/>
    <property type="match status" value="1"/>
</dbReference>
<dbReference type="CDD" id="cd07765">
    <property type="entry name" value="KRAB_A-box"/>
    <property type="match status" value="1"/>
</dbReference>
<protein>
    <recommendedName>
        <fullName evidence="1">KRAB domain-containing protein</fullName>
    </recommendedName>
</protein>
<evidence type="ECO:0000313" key="3">
    <source>
        <dbReference type="Proteomes" id="UP000694414"/>
    </source>
</evidence>
<dbReference type="SUPFAM" id="SSF109640">
    <property type="entry name" value="KRAB domain (Kruppel-associated box)"/>
    <property type="match status" value="1"/>
</dbReference>
<reference evidence="2" key="1">
    <citation type="submission" date="2025-08" db="UniProtKB">
        <authorList>
            <consortium name="Ensembl"/>
        </authorList>
    </citation>
    <scope>IDENTIFICATION</scope>
</reference>
<sequence>MFQDSVVFEDVAVNFTLGKWVLLDPSQKNLYRDVMQETLRNLASAEVLWERDCLKVKKIVCKSLLVIHSFTGTSELEWDTNHFTMRNLEISYVHISNVRKPSVIMTPFEQMTSFHPLERNPMIVQNVEKPSFLSHALEDTW</sequence>
<name>A0A8C9AEM4_PROSS</name>
<accession>A0A8C9AEM4</accession>
<evidence type="ECO:0000259" key="1">
    <source>
        <dbReference type="PROSITE" id="PS50805"/>
    </source>
</evidence>
<dbReference type="Ensembl" id="ENSPSMT00000030561.1">
    <property type="protein sequence ID" value="ENSPSMP00000026389.1"/>
    <property type="gene ID" value="ENSPSMG00000018533.1"/>
</dbReference>
<dbReference type="AlphaFoldDB" id="A0A8C9AEM4"/>
<dbReference type="Proteomes" id="UP000694414">
    <property type="component" value="Unplaced"/>
</dbReference>
<dbReference type="SMART" id="SM00349">
    <property type="entry name" value="KRAB"/>
    <property type="match status" value="1"/>
</dbReference>
<dbReference type="GeneTree" id="ENSGT00950000182755"/>
<dbReference type="InterPro" id="IPR050169">
    <property type="entry name" value="Krueppel_C2H2_ZnF"/>
</dbReference>
<feature type="domain" description="KRAB" evidence="1">
    <location>
        <begin position="6"/>
        <end position="95"/>
    </location>
</feature>
<proteinExistence type="predicted"/>
<keyword evidence="3" id="KW-1185">Reference proteome</keyword>
<evidence type="ECO:0000313" key="2">
    <source>
        <dbReference type="Ensembl" id="ENSPSMP00000026389.1"/>
    </source>
</evidence>
<dbReference type="Pfam" id="PF01352">
    <property type="entry name" value="KRAB"/>
    <property type="match status" value="1"/>
</dbReference>